<feature type="signal peptide" evidence="3">
    <location>
        <begin position="1"/>
        <end position="19"/>
    </location>
</feature>
<keyword evidence="1" id="KW-0175">Coiled coil</keyword>
<evidence type="ECO:0008006" key="6">
    <source>
        <dbReference type="Google" id="ProtNLM"/>
    </source>
</evidence>
<gene>
    <name evidence="4" type="ORF">ACFSSA_09900</name>
</gene>
<feature type="coiled-coil region" evidence="1">
    <location>
        <begin position="45"/>
        <end position="88"/>
    </location>
</feature>
<feature type="transmembrane region" description="Helical" evidence="2">
    <location>
        <begin position="297"/>
        <end position="317"/>
    </location>
</feature>
<protein>
    <recommendedName>
        <fullName evidence="6">Small-conductance mechanosensitive channel</fullName>
    </recommendedName>
</protein>
<reference evidence="5" key="1">
    <citation type="journal article" date="2019" name="Int. J. Syst. Evol. Microbiol.">
        <title>The Global Catalogue of Microorganisms (GCM) 10K type strain sequencing project: providing services to taxonomists for standard genome sequencing and annotation.</title>
        <authorList>
            <consortium name="The Broad Institute Genomics Platform"/>
            <consortium name="The Broad Institute Genome Sequencing Center for Infectious Disease"/>
            <person name="Wu L."/>
            <person name="Ma J."/>
        </authorList>
    </citation>
    <scope>NUCLEOTIDE SEQUENCE [LARGE SCALE GENOMIC DNA]</scope>
    <source>
        <strain evidence="5">CGMCC 4.7106</strain>
    </source>
</reference>
<evidence type="ECO:0000256" key="2">
    <source>
        <dbReference type="SAM" id="Phobius"/>
    </source>
</evidence>
<feature type="transmembrane region" description="Helical" evidence="2">
    <location>
        <begin position="230"/>
        <end position="251"/>
    </location>
</feature>
<evidence type="ECO:0000256" key="3">
    <source>
        <dbReference type="SAM" id="SignalP"/>
    </source>
</evidence>
<keyword evidence="3" id="KW-0732">Signal</keyword>
<accession>A0ABW5DC40</accession>
<evidence type="ECO:0000313" key="4">
    <source>
        <dbReference type="EMBL" id="MFD2256990.1"/>
    </source>
</evidence>
<comment type="caution">
    <text evidence="4">The sequence shown here is derived from an EMBL/GenBank/DDBJ whole genome shotgun (WGS) entry which is preliminary data.</text>
</comment>
<dbReference type="Proteomes" id="UP001597375">
    <property type="component" value="Unassembled WGS sequence"/>
</dbReference>
<feature type="transmembrane region" description="Helical" evidence="2">
    <location>
        <begin position="272"/>
        <end position="291"/>
    </location>
</feature>
<name>A0ABW5DC40_9BACT</name>
<evidence type="ECO:0000313" key="5">
    <source>
        <dbReference type="Proteomes" id="UP001597375"/>
    </source>
</evidence>
<keyword evidence="2" id="KW-0472">Membrane</keyword>
<proteinExistence type="predicted"/>
<feature type="chain" id="PRO_5047462969" description="Small-conductance mechanosensitive channel" evidence="3">
    <location>
        <begin position="20"/>
        <end position="551"/>
    </location>
</feature>
<evidence type="ECO:0000256" key="1">
    <source>
        <dbReference type="SAM" id="Coils"/>
    </source>
</evidence>
<dbReference type="RefSeq" id="WP_386820278.1">
    <property type="nucleotide sequence ID" value="NZ_JBHUIT010000017.1"/>
</dbReference>
<organism evidence="4 5">
    <name type="scientific">Luteolibacter algae</name>
    <dbReference type="NCBI Taxonomy" id="454151"/>
    <lineage>
        <taxon>Bacteria</taxon>
        <taxon>Pseudomonadati</taxon>
        <taxon>Verrucomicrobiota</taxon>
        <taxon>Verrucomicrobiia</taxon>
        <taxon>Verrucomicrobiales</taxon>
        <taxon>Verrucomicrobiaceae</taxon>
        <taxon>Luteolibacter</taxon>
    </lineage>
</organism>
<keyword evidence="2" id="KW-1133">Transmembrane helix</keyword>
<dbReference type="EMBL" id="JBHUIT010000017">
    <property type="protein sequence ID" value="MFD2256990.1"/>
    <property type="molecule type" value="Genomic_DNA"/>
</dbReference>
<keyword evidence="2" id="KW-0812">Transmembrane</keyword>
<keyword evidence="5" id="KW-1185">Reference proteome</keyword>
<sequence length="551" mass="62086">MRCLLFAFFLVFQFSRLFAQEQNSPGEKPVTEQKLDSLKTIADPLAVSLKELEKLQTELKQAQTEDAKEEIQTRLDAERERVRQLRDNFRNILGGSEAAEYEGEPEAGATIQEQISDLVQPVLSELREATSQPRELDALKKSLVTWQERQRKTNTVLARIDKLIEKTTDPAISSELSSARRLWASRQAEATSQIAVITVRIDERNQERRSLWETLSSGFSRFFKSKGMNLLMAFLAAGIGFVLTRKIYAWLRHVSPVHKKDKHNFTTRISDVLAMGIAILVAIAGIVIVFYARGDWLLLTLVVIFLVGVVWTGKNAIPPYLEQIRMILNLGSVREGERVIYDGLPWKVSSLGFFTTFTNPNLQGGLLRIPIKDVMGMISRPIEPKESWFPTSVDDWVLLSDNTYGKMITQTAEQVVVLRLGGSYKTYPTSEFLAAIPENLSHGFRLSVGFGIDYIHQKESTGSILETLNGYLNSALLKELGRDAIRSVKVEFASAAASSLDYEIIADFDGSCAHRYNYLRRRLQSICVDACNENGWVIPFTQITVHQAEAQ</sequence>